<sequence>MRNPGARMQGKGGNKIGGPVEKATHFWPTVIRLFKYLRTDIAGVVFSLIMAAASVILSVNAPKILGKATTEIYTGIMRGLALKKAGTPVHDLPINFNKIETILVTVAIFYVLSALFSSIQQVVMTRISQKTVYQLRKDFKAKMMRMPISYYDTHSNGDIMSRVINDMDNISGTLQQSLIQLVTSALTFVGVLYLMLTISWKLSLVAILTVPLSLAIVRIIAPRSQRFFSRQQAALGLLNDQIEETYSGHTVVRTFNHEEDAVEQFKEQNEKYYKSAWKAQFVSTLIYPMMRFVNNLDYLAMAVIGGIMVAKGNISLGNVQAMLQYTNQFSQPITQMANLTNTIQATVASAERIFEVLDEPEMRTEFDTVPAKNSDNKVELEHVKFGYTPDAPLIEDYSLAVKPGQMVAIVGHTGAGKTTIINLLERFYDLNGGVIRLNGQDTRAMTREDLRSHFAMVLQDTWLFTGTIYDNIKYGNEHATDAEIFAAAEAAHADTFIRQLPEGYQTILNETASNISQGQRQLLTIARAFLANPEILILDEATSSVDTRTETLIQHAMESLLSGRTSFVVAHRLSTIRNADNIVVMDHGDIVETGNHDELMAKGAVYAGLYNAQFSTNLTA</sequence>
<dbReference type="InterPro" id="IPR003439">
    <property type="entry name" value="ABC_transporter-like_ATP-bd"/>
</dbReference>
<dbReference type="PROSITE" id="PS00211">
    <property type="entry name" value="ABC_TRANSPORTER_1"/>
    <property type="match status" value="1"/>
</dbReference>
<dbReference type="Pfam" id="PF00664">
    <property type="entry name" value="ABC_membrane"/>
    <property type="match status" value="1"/>
</dbReference>
<evidence type="ECO:0000256" key="2">
    <source>
        <dbReference type="ARBA" id="ARBA00022448"/>
    </source>
</evidence>
<gene>
    <name evidence="12" type="ORF">EQG49_03920</name>
</gene>
<dbReference type="InterPro" id="IPR039421">
    <property type="entry name" value="Type_1_exporter"/>
</dbReference>
<dbReference type="KEGG" id="wei:EQG49_03920"/>
<feature type="transmembrane region" description="Helical" evidence="9">
    <location>
        <begin position="177"/>
        <end position="196"/>
    </location>
</feature>
<dbReference type="PROSITE" id="PS50929">
    <property type="entry name" value="ABC_TM1F"/>
    <property type="match status" value="1"/>
</dbReference>
<evidence type="ECO:0000259" key="11">
    <source>
        <dbReference type="PROSITE" id="PS50929"/>
    </source>
</evidence>
<dbReference type="OrthoDB" id="9770415at2"/>
<dbReference type="Gene3D" id="1.20.1560.10">
    <property type="entry name" value="ABC transporter type 1, transmembrane domain"/>
    <property type="match status" value="1"/>
</dbReference>
<evidence type="ECO:0000259" key="10">
    <source>
        <dbReference type="PROSITE" id="PS50893"/>
    </source>
</evidence>
<dbReference type="FunFam" id="3.40.50.300:FF:000287">
    <property type="entry name" value="Multidrug ABC transporter ATP-binding protein"/>
    <property type="match status" value="1"/>
</dbReference>
<dbReference type="AlphaFoldDB" id="A0A4V1AII9"/>
<feature type="domain" description="ABC transporter" evidence="10">
    <location>
        <begin position="378"/>
        <end position="612"/>
    </location>
</feature>
<dbReference type="CDD" id="cd18547">
    <property type="entry name" value="ABC_6TM_Tm288_like"/>
    <property type="match status" value="1"/>
</dbReference>
<keyword evidence="4 9" id="KW-0812">Transmembrane</keyword>
<dbReference type="SMART" id="SM00382">
    <property type="entry name" value="AAA"/>
    <property type="match status" value="1"/>
</dbReference>
<dbReference type="PROSITE" id="PS50893">
    <property type="entry name" value="ABC_TRANSPORTER_2"/>
    <property type="match status" value="1"/>
</dbReference>
<evidence type="ECO:0000256" key="3">
    <source>
        <dbReference type="ARBA" id="ARBA00022475"/>
    </source>
</evidence>
<evidence type="ECO:0000256" key="4">
    <source>
        <dbReference type="ARBA" id="ARBA00022692"/>
    </source>
</evidence>
<evidence type="ECO:0000313" key="13">
    <source>
        <dbReference type="Proteomes" id="UP000292886"/>
    </source>
</evidence>
<dbReference type="InterPro" id="IPR011527">
    <property type="entry name" value="ABC1_TM_dom"/>
</dbReference>
<dbReference type="Proteomes" id="UP000292886">
    <property type="component" value="Chromosome"/>
</dbReference>
<evidence type="ECO:0000256" key="5">
    <source>
        <dbReference type="ARBA" id="ARBA00022741"/>
    </source>
</evidence>
<dbReference type="InterPro" id="IPR017871">
    <property type="entry name" value="ABC_transporter-like_CS"/>
</dbReference>
<proteinExistence type="predicted"/>
<dbReference type="GO" id="GO:0005524">
    <property type="term" value="F:ATP binding"/>
    <property type="evidence" value="ECO:0007669"/>
    <property type="project" value="UniProtKB-KW"/>
</dbReference>
<keyword evidence="3" id="KW-1003">Cell membrane</keyword>
<feature type="transmembrane region" description="Helical" evidence="9">
    <location>
        <begin position="41"/>
        <end position="59"/>
    </location>
</feature>
<protein>
    <submittedName>
        <fullName evidence="12">ABC transporter ATP-binding protein</fullName>
    </submittedName>
</protein>
<accession>A0A4V1AII9</accession>
<dbReference type="Gene3D" id="3.40.50.300">
    <property type="entry name" value="P-loop containing nucleotide triphosphate hydrolases"/>
    <property type="match status" value="1"/>
</dbReference>
<feature type="domain" description="ABC transmembrane type-1" evidence="11">
    <location>
        <begin position="45"/>
        <end position="345"/>
    </location>
</feature>
<dbReference type="SUPFAM" id="SSF52540">
    <property type="entry name" value="P-loop containing nucleoside triphosphate hydrolases"/>
    <property type="match status" value="1"/>
</dbReference>
<evidence type="ECO:0000256" key="6">
    <source>
        <dbReference type="ARBA" id="ARBA00022840"/>
    </source>
</evidence>
<organism evidence="12 13">
    <name type="scientific">Periweissella cryptocerci</name>
    <dbReference type="NCBI Taxonomy" id="2506420"/>
    <lineage>
        <taxon>Bacteria</taxon>
        <taxon>Bacillati</taxon>
        <taxon>Bacillota</taxon>
        <taxon>Bacilli</taxon>
        <taxon>Lactobacillales</taxon>
        <taxon>Lactobacillaceae</taxon>
        <taxon>Periweissella</taxon>
    </lineage>
</organism>
<keyword evidence="8 9" id="KW-0472">Membrane</keyword>
<name>A0A4V1AII9_9LACO</name>
<dbReference type="EMBL" id="CP037940">
    <property type="protein sequence ID" value="QBO35665.1"/>
    <property type="molecule type" value="Genomic_DNA"/>
</dbReference>
<keyword evidence="6 12" id="KW-0067">ATP-binding</keyword>
<keyword evidence="2" id="KW-0813">Transport</keyword>
<keyword evidence="7 9" id="KW-1133">Transmembrane helix</keyword>
<feature type="transmembrane region" description="Helical" evidence="9">
    <location>
        <begin position="101"/>
        <end position="119"/>
    </location>
</feature>
<keyword evidence="13" id="KW-1185">Reference proteome</keyword>
<keyword evidence="5" id="KW-0547">Nucleotide-binding</keyword>
<dbReference type="FunFam" id="1.20.1560.10:FF:000011">
    <property type="entry name" value="Multidrug ABC transporter ATP-binding protein"/>
    <property type="match status" value="1"/>
</dbReference>
<dbReference type="RefSeq" id="WP_133362744.1">
    <property type="nucleotide sequence ID" value="NZ_CP037940.1"/>
</dbReference>
<dbReference type="GO" id="GO:0016887">
    <property type="term" value="F:ATP hydrolysis activity"/>
    <property type="evidence" value="ECO:0007669"/>
    <property type="project" value="InterPro"/>
</dbReference>
<dbReference type="PANTHER" id="PTHR43394">
    <property type="entry name" value="ATP-DEPENDENT PERMEASE MDL1, MITOCHONDRIAL"/>
    <property type="match status" value="1"/>
</dbReference>
<reference evidence="13" key="1">
    <citation type="submission" date="2019-03" db="EMBL/GenBank/DDBJ databases">
        <title>Weissella sp. 26KH-42 Genome sequencing.</title>
        <authorList>
            <person name="Heo J."/>
            <person name="Kim S.-J."/>
            <person name="Kim J.-S."/>
            <person name="Hong S.-B."/>
            <person name="Kwon S.-W."/>
        </authorList>
    </citation>
    <scope>NUCLEOTIDE SEQUENCE [LARGE SCALE GENOMIC DNA]</scope>
    <source>
        <strain evidence="13">26KH-42</strain>
    </source>
</reference>
<dbReference type="Pfam" id="PF00005">
    <property type="entry name" value="ABC_tran"/>
    <property type="match status" value="1"/>
</dbReference>
<evidence type="ECO:0000256" key="9">
    <source>
        <dbReference type="SAM" id="Phobius"/>
    </source>
</evidence>
<comment type="subcellular location">
    <subcellularLocation>
        <location evidence="1">Cell membrane</location>
        <topology evidence="1">Multi-pass membrane protein</topology>
    </subcellularLocation>
</comment>
<feature type="transmembrane region" description="Helical" evidence="9">
    <location>
        <begin position="202"/>
        <end position="221"/>
    </location>
</feature>
<dbReference type="InterPro" id="IPR003593">
    <property type="entry name" value="AAA+_ATPase"/>
</dbReference>
<evidence type="ECO:0000256" key="7">
    <source>
        <dbReference type="ARBA" id="ARBA00022989"/>
    </source>
</evidence>
<dbReference type="InterPro" id="IPR036640">
    <property type="entry name" value="ABC1_TM_sf"/>
</dbReference>
<dbReference type="CDD" id="cd03254">
    <property type="entry name" value="ABCC_Glucan_exporter_like"/>
    <property type="match status" value="1"/>
</dbReference>
<dbReference type="GO" id="GO:0005886">
    <property type="term" value="C:plasma membrane"/>
    <property type="evidence" value="ECO:0007669"/>
    <property type="project" value="UniProtKB-SubCell"/>
</dbReference>
<dbReference type="PANTHER" id="PTHR43394:SF1">
    <property type="entry name" value="ATP-BINDING CASSETTE SUB-FAMILY B MEMBER 10, MITOCHONDRIAL"/>
    <property type="match status" value="1"/>
</dbReference>
<dbReference type="SUPFAM" id="SSF90123">
    <property type="entry name" value="ABC transporter transmembrane region"/>
    <property type="match status" value="1"/>
</dbReference>
<evidence type="ECO:0000256" key="8">
    <source>
        <dbReference type="ARBA" id="ARBA00023136"/>
    </source>
</evidence>
<evidence type="ECO:0000256" key="1">
    <source>
        <dbReference type="ARBA" id="ARBA00004651"/>
    </source>
</evidence>
<evidence type="ECO:0000313" key="12">
    <source>
        <dbReference type="EMBL" id="QBO35665.1"/>
    </source>
</evidence>
<dbReference type="InterPro" id="IPR027417">
    <property type="entry name" value="P-loop_NTPase"/>
</dbReference>
<dbReference type="GO" id="GO:0015421">
    <property type="term" value="F:ABC-type oligopeptide transporter activity"/>
    <property type="evidence" value="ECO:0007669"/>
    <property type="project" value="TreeGrafter"/>
</dbReference>